<dbReference type="Gramene" id="ORUFI03G05170.1">
    <property type="protein sequence ID" value="ORUFI03G05170.1"/>
    <property type="gene ID" value="ORUFI03G05170"/>
</dbReference>
<keyword evidence="3" id="KW-1185">Reference proteome</keyword>
<dbReference type="AlphaFoldDB" id="A0A0E0NQC9"/>
<feature type="region of interest" description="Disordered" evidence="1">
    <location>
        <begin position="118"/>
        <end position="169"/>
    </location>
</feature>
<organism evidence="2 3">
    <name type="scientific">Oryza rufipogon</name>
    <name type="common">Brownbeard rice</name>
    <name type="synonym">Asian wild rice</name>
    <dbReference type="NCBI Taxonomy" id="4529"/>
    <lineage>
        <taxon>Eukaryota</taxon>
        <taxon>Viridiplantae</taxon>
        <taxon>Streptophyta</taxon>
        <taxon>Embryophyta</taxon>
        <taxon>Tracheophyta</taxon>
        <taxon>Spermatophyta</taxon>
        <taxon>Magnoliopsida</taxon>
        <taxon>Liliopsida</taxon>
        <taxon>Poales</taxon>
        <taxon>Poaceae</taxon>
        <taxon>BOP clade</taxon>
        <taxon>Oryzoideae</taxon>
        <taxon>Oryzeae</taxon>
        <taxon>Oryzinae</taxon>
        <taxon>Oryza</taxon>
    </lineage>
</organism>
<accession>A0A0E0NQC9</accession>
<protein>
    <submittedName>
        <fullName evidence="2">Uncharacterized protein</fullName>
    </submittedName>
</protein>
<name>A0A0E0NQC9_ORYRU</name>
<dbReference type="HOGENOM" id="CLU_869827_0_0_1"/>
<sequence length="320" mass="34976">MLGELAAQLGSAGEKVGRAFANDPFGRQRPMRNQVLDSGWENSSETIHQMRSNISTMCLAFLLVKNLEHSKSTNGANRNTDDPRNCFLFARISSPLHPAYGLGRCSNGGITGGDRAGTFSAGAASDDDTSLRNASPGPHRLPAPPVAPRRSSSDDDDTAMDQITHGPILPPKQQQLAIESWSRADYCGIIMDSATVGLVRLRLDEKETRRDRMVRRQWRASTMNAGCSAKCPVRLLTCNACVLESALLGFEAADAVPKIAEFVSPARAQGCNTSARRFIFSEKVERYPKVAWSGQKPATTISRHTRCSNFILKLAVKERR</sequence>
<dbReference type="EnsemblPlants" id="ORUFI03G05170.1">
    <property type="protein sequence ID" value="ORUFI03G05170.1"/>
    <property type="gene ID" value="ORUFI03G05170"/>
</dbReference>
<proteinExistence type="predicted"/>
<dbReference type="Proteomes" id="UP000008022">
    <property type="component" value="Unassembled WGS sequence"/>
</dbReference>
<reference evidence="2" key="2">
    <citation type="submission" date="2015-06" db="UniProtKB">
        <authorList>
            <consortium name="EnsemblPlants"/>
        </authorList>
    </citation>
    <scope>IDENTIFICATION</scope>
</reference>
<reference evidence="3" key="1">
    <citation type="submission" date="2013-06" db="EMBL/GenBank/DDBJ databases">
        <authorList>
            <person name="Zhao Q."/>
        </authorList>
    </citation>
    <scope>NUCLEOTIDE SEQUENCE</scope>
    <source>
        <strain evidence="3">cv. W1943</strain>
    </source>
</reference>
<evidence type="ECO:0000313" key="3">
    <source>
        <dbReference type="Proteomes" id="UP000008022"/>
    </source>
</evidence>
<evidence type="ECO:0000313" key="2">
    <source>
        <dbReference type="EnsemblPlants" id="ORUFI03G05170.1"/>
    </source>
</evidence>
<evidence type="ECO:0000256" key="1">
    <source>
        <dbReference type="SAM" id="MobiDB-lite"/>
    </source>
</evidence>